<evidence type="ECO:0000256" key="1">
    <source>
        <dbReference type="SAM" id="MobiDB-lite"/>
    </source>
</evidence>
<dbReference type="EMBL" id="AMQN01010715">
    <property type="status" value="NOT_ANNOTATED_CDS"/>
    <property type="molecule type" value="Genomic_DNA"/>
</dbReference>
<accession>R7TWB5</accession>
<dbReference type="AlphaFoldDB" id="R7TWB5"/>
<feature type="region of interest" description="Disordered" evidence="1">
    <location>
        <begin position="1"/>
        <end position="79"/>
    </location>
</feature>
<feature type="compositionally biased region" description="Polar residues" evidence="1">
    <location>
        <begin position="24"/>
        <end position="77"/>
    </location>
</feature>
<organism evidence="3">
    <name type="scientific">Capitella teleta</name>
    <name type="common">Polychaete worm</name>
    <dbReference type="NCBI Taxonomy" id="283909"/>
    <lineage>
        <taxon>Eukaryota</taxon>
        <taxon>Metazoa</taxon>
        <taxon>Spiralia</taxon>
        <taxon>Lophotrochozoa</taxon>
        <taxon>Annelida</taxon>
        <taxon>Polychaeta</taxon>
        <taxon>Sedentaria</taxon>
        <taxon>Scolecida</taxon>
        <taxon>Capitellidae</taxon>
        <taxon>Capitella</taxon>
    </lineage>
</organism>
<dbReference type="EnsemblMetazoa" id="CapteT204390">
    <property type="protein sequence ID" value="CapteP204390"/>
    <property type="gene ID" value="CapteG204390"/>
</dbReference>
<dbReference type="Proteomes" id="UP000014760">
    <property type="component" value="Unassembled WGS sequence"/>
</dbReference>
<reference evidence="5" key="1">
    <citation type="submission" date="2012-12" db="EMBL/GenBank/DDBJ databases">
        <authorList>
            <person name="Hellsten U."/>
            <person name="Grimwood J."/>
            <person name="Chapman J.A."/>
            <person name="Shapiro H."/>
            <person name="Aerts A."/>
            <person name="Otillar R.P."/>
            <person name="Terry A.Y."/>
            <person name="Boore J.L."/>
            <person name="Simakov O."/>
            <person name="Marletaz F."/>
            <person name="Cho S.-J."/>
            <person name="Edsinger-Gonzales E."/>
            <person name="Havlak P."/>
            <person name="Kuo D.-H."/>
            <person name="Larsson T."/>
            <person name="Lv J."/>
            <person name="Arendt D."/>
            <person name="Savage R."/>
            <person name="Osoegawa K."/>
            <person name="de Jong P."/>
            <person name="Lindberg D.R."/>
            <person name="Seaver E.C."/>
            <person name="Weisblat D.A."/>
            <person name="Putnam N.H."/>
            <person name="Grigoriev I.V."/>
            <person name="Rokhsar D.S."/>
        </authorList>
    </citation>
    <scope>NUCLEOTIDE SEQUENCE</scope>
    <source>
        <strain evidence="5">I ESC-2004</strain>
    </source>
</reference>
<protein>
    <submittedName>
        <fullName evidence="3 4">Uncharacterized protein</fullName>
    </submittedName>
</protein>
<evidence type="ECO:0000313" key="4">
    <source>
        <dbReference type="EnsemblMetazoa" id="CapteP204390"/>
    </source>
</evidence>
<feature type="compositionally biased region" description="Polar residues" evidence="1">
    <location>
        <begin position="120"/>
        <end position="130"/>
    </location>
</feature>
<keyword evidence="5" id="KW-1185">Reference proteome</keyword>
<evidence type="ECO:0000313" key="5">
    <source>
        <dbReference type="Proteomes" id="UP000014760"/>
    </source>
</evidence>
<dbReference type="EMBL" id="KB308450">
    <property type="protein sequence ID" value="ELT97867.1"/>
    <property type="molecule type" value="Genomic_DNA"/>
</dbReference>
<keyword evidence="2" id="KW-0472">Membrane</keyword>
<evidence type="ECO:0000313" key="3">
    <source>
        <dbReference type="EMBL" id="ELT97867.1"/>
    </source>
</evidence>
<sequence>MVGKNPTMTILETTELTTEMRTSPEASTEITTEVRTSPQASSEITTEVRTSPEASSEITTEVRTSPEASSEITTKVRTSPEALTDFGSSALSTVLKTTFNSESSSGRINSLFYTSDKRTSIQQTTPITDRQSTKSESKSTNLGTMLQTTTESITDMRTRATSGVNFSISTDFEGITSSQSSAVPQPPSIASQDISKDPVKEYSEMTTHNPITQTLTKSSSDDKHRNVYATSIQHRPLIKSEDITTPSKFPEMVDLQKEPSQVALGCSFILIVLSLSLVVIISDIPRLLQHIHYLNAFYGWLFNVDQRAARRRRVRL</sequence>
<keyword evidence="2" id="KW-0812">Transmembrane</keyword>
<gene>
    <name evidence="3" type="ORF">CAPTEDRAFT_204390</name>
</gene>
<reference evidence="3 5" key="2">
    <citation type="journal article" date="2013" name="Nature">
        <title>Insights into bilaterian evolution from three spiralian genomes.</title>
        <authorList>
            <person name="Simakov O."/>
            <person name="Marletaz F."/>
            <person name="Cho S.J."/>
            <person name="Edsinger-Gonzales E."/>
            <person name="Havlak P."/>
            <person name="Hellsten U."/>
            <person name="Kuo D.H."/>
            <person name="Larsson T."/>
            <person name="Lv J."/>
            <person name="Arendt D."/>
            <person name="Savage R."/>
            <person name="Osoegawa K."/>
            <person name="de Jong P."/>
            <person name="Grimwood J."/>
            <person name="Chapman J.A."/>
            <person name="Shapiro H."/>
            <person name="Aerts A."/>
            <person name="Otillar R.P."/>
            <person name="Terry A.Y."/>
            <person name="Boore J.L."/>
            <person name="Grigoriev I.V."/>
            <person name="Lindberg D.R."/>
            <person name="Seaver E.C."/>
            <person name="Weisblat D.A."/>
            <person name="Putnam N.H."/>
            <person name="Rokhsar D.S."/>
        </authorList>
    </citation>
    <scope>NUCLEOTIDE SEQUENCE</scope>
    <source>
        <strain evidence="3 5">I ESC-2004</strain>
    </source>
</reference>
<proteinExistence type="predicted"/>
<feature type="region of interest" description="Disordered" evidence="1">
    <location>
        <begin position="118"/>
        <end position="142"/>
    </location>
</feature>
<dbReference type="HOGENOM" id="CLU_880670_0_0_1"/>
<name>R7TWB5_CAPTE</name>
<evidence type="ECO:0000256" key="2">
    <source>
        <dbReference type="SAM" id="Phobius"/>
    </source>
</evidence>
<reference evidence="4" key="3">
    <citation type="submission" date="2015-06" db="UniProtKB">
        <authorList>
            <consortium name="EnsemblMetazoa"/>
        </authorList>
    </citation>
    <scope>IDENTIFICATION</scope>
</reference>
<keyword evidence="2" id="KW-1133">Transmembrane helix</keyword>
<feature type="transmembrane region" description="Helical" evidence="2">
    <location>
        <begin position="262"/>
        <end position="281"/>
    </location>
</feature>
<feature type="compositionally biased region" description="Low complexity" evidence="1">
    <location>
        <begin position="7"/>
        <end position="21"/>
    </location>
</feature>